<dbReference type="AlphaFoldDB" id="A0A090Q500"/>
<comment type="caution">
    <text evidence="1">The sequence shown here is derived from an EMBL/GenBank/DDBJ whole genome shotgun (WGS) entry which is preliminary data.</text>
</comment>
<sequence>MAEPSADITNNTAARTSPFFLPNFLLTRPLNNPPMTQPISALETRKPLNAFAEFSDKPFGITKKLSKDPTVPDITPVSYPNNKPPKVATKVSFNRYPEFEGFDMSIFISGLQTIYFD</sequence>
<accession>A0A090Q500</accession>
<name>A0A090Q500_9FLAO</name>
<dbReference type="EMBL" id="BBML01000008">
    <property type="protein sequence ID" value="GAK98050.1"/>
    <property type="molecule type" value="Genomic_DNA"/>
</dbReference>
<evidence type="ECO:0000313" key="2">
    <source>
        <dbReference type="Proteomes" id="UP000029221"/>
    </source>
</evidence>
<protein>
    <submittedName>
        <fullName evidence="1">Uncharacterized protein</fullName>
    </submittedName>
</protein>
<dbReference type="Proteomes" id="UP000029221">
    <property type="component" value="Unassembled WGS sequence"/>
</dbReference>
<organism evidence="1 2">
    <name type="scientific">Nonlabens tegetincola</name>
    <dbReference type="NCBI Taxonomy" id="323273"/>
    <lineage>
        <taxon>Bacteria</taxon>
        <taxon>Pseudomonadati</taxon>
        <taxon>Bacteroidota</taxon>
        <taxon>Flavobacteriia</taxon>
        <taxon>Flavobacteriales</taxon>
        <taxon>Flavobacteriaceae</taxon>
        <taxon>Nonlabens</taxon>
    </lineage>
</organism>
<evidence type="ECO:0000313" key="1">
    <source>
        <dbReference type="EMBL" id="GAK98050.1"/>
    </source>
</evidence>
<gene>
    <name evidence="1" type="ORF">JCM19294_1672</name>
</gene>
<keyword evidence="2" id="KW-1185">Reference proteome</keyword>
<reference evidence="1" key="1">
    <citation type="journal article" date="2014" name="Genome Announc.">
        <title>Draft Genome Sequences of Marine Flavobacterium Nonlabens Strains NR17, NR24, NR27, NR32, NR33, and Ara13.</title>
        <authorList>
            <person name="Nakanishi M."/>
            <person name="Meirelles P."/>
            <person name="Suzuki R."/>
            <person name="Takatani N."/>
            <person name="Mino S."/>
            <person name="Suda W."/>
            <person name="Oshima K."/>
            <person name="Hattori M."/>
            <person name="Ohkuma M."/>
            <person name="Hosokawa M."/>
            <person name="Miyashita K."/>
            <person name="Thompson F.L."/>
            <person name="Niwa A."/>
            <person name="Sawabe T."/>
            <person name="Sawabe T."/>
        </authorList>
    </citation>
    <scope>NUCLEOTIDE SEQUENCE [LARGE SCALE GENOMIC DNA]</scope>
    <source>
        <strain evidence="1">JCM 19294</strain>
    </source>
</reference>
<proteinExistence type="predicted"/>